<feature type="compositionally biased region" description="Basic and acidic residues" evidence="1">
    <location>
        <begin position="244"/>
        <end position="257"/>
    </location>
</feature>
<dbReference type="PANTHER" id="PTHR33198:SF19">
    <property type="entry name" value="CCHC-TYPE DOMAIN-CONTAINING PROTEIN"/>
    <property type="match status" value="1"/>
</dbReference>
<accession>A0A182JBW7</accession>
<feature type="compositionally biased region" description="Basic residues" evidence="1">
    <location>
        <begin position="220"/>
        <end position="234"/>
    </location>
</feature>
<dbReference type="Pfam" id="PF03732">
    <property type="entry name" value="Retrotrans_gag"/>
    <property type="match status" value="1"/>
</dbReference>
<evidence type="ECO:0000259" key="2">
    <source>
        <dbReference type="Pfam" id="PF03732"/>
    </source>
</evidence>
<feature type="compositionally biased region" description="Gly residues" evidence="1">
    <location>
        <begin position="207"/>
        <end position="217"/>
    </location>
</feature>
<evidence type="ECO:0000256" key="1">
    <source>
        <dbReference type="SAM" id="MobiDB-lite"/>
    </source>
</evidence>
<sequence length="330" mass="36588">MAAQLIGTIPEFIVNFDDWNVYSERLDQFFEVNEIPTEKRNAFLISSIGSDAYKSLRELCHPSLPKDRPFEELCELLRKQFSPQVAIFRERTHFYNATQNVGENVTQWYGRLKKLSVDCKFASNLEAVLLDKFITGLRPGQVLDRLCEENETLRLEQALDIAINKECAVRETAYQPPAACAVGNNPGVGRCVCGGVPNAAPSEDGSYCGGGQDGGGARPRQGKGRTRNRRRNAAARRNAGNNDDDNHSRDARAERTRTRASQVSYTASLYVHCVSNASIRSFGLVPDMTAPPTPSEKWGLSAGDYICQSVTPSSDQFVSRTNTFQPLKLN</sequence>
<dbReference type="STRING" id="41427.A0A182JBW7"/>
<dbReference type="EnsemblMetazoa" id="AATE015191-RA">
    <property type="protein sequence ID" value="AATE015191-PA.1"/>
    <property type="gene ID" value="AATE015191"/>
</dbReference>
<dbReference type="AlphaFoldDB" id="A0A182JBW7"/>
<organism evidence="3">
    <name type="scientific">Anopheles atroparvus</name>
    <name type="common">European mosquito</name>
    <dbReference type="NCBI Taxonomy" id="41427"/>
    <lineage>
        <taxon>Eukaryota</taxon>
        <taxon>Metazoa</taxon>
        <taxon>Ecdysozoa</taxon>
        <taxon>Arthropoda</taxon>
        <taxon>Hexapoda</taxon>
        <taxon>Insecta</taxon>
        <taxon>Pterygota</taxon>
        <taxon>Neoptera</taxon>
        <taxon>Endopterygota</taxon>
        <taxon>Diptera</taxon>
        <taxon>Nematocera</taxon>
        <taxon>Culicoidea</taxon>
        <taxon>Culicidae</taxon>
        <taxon>Anophelinae</taxon>
        <taxon>Anopheles</taxon>
    </lineage>
</organism>
<proteinExistence type="predicted"/>
<dbReference type="VEuPathDB" id="VectorBase:AATE015191"/>
<name>A0A182JBW7_ANOAO</name>
<evidence type="ECO:0000313" key="3">
    <source>
        <dbReference type="EnsemblMetazoa" id="AATE015191-PA.1"/>
    </source>
</evidence>
<dbReference type="InterPro" id="IPR005162">
    <property type="entry name" value="Retrotrans_gag_dom"/>
</dbReference>
<reference evidence="3" key="1">
    <citation type="submission" date="2022-08" db="UniProtKB">
        <authorList>
            <consortium name="EnsemblMetazoa"/>
        </authorList>
    </citation>
    <scope>IDENTIFICATION</scope>
    <source>
        <strain evidence="3">EBRO</strain>
    </source>
</reference>
<feature type="region of interest" description="Disordered" evidence="1">
    <location>
        <begin position="207"/>
        <end position="261"/>
    </location>
</feature>
<dbReference type="PANTHER" id="PTHR33198">
    <property type="entry name" value="ANK_REP_REGION DOMAIN-CONTAINING PROTEIN-RELATED"/>
    <property type="match status" value="1"/>
</dbReference>
<protein>
    <submittedName>
        <fullName evidence="3">Retrotrans_gag domain-containing protein</fullName>
    </submittedName>
</protein>
<feature type="domain" description="Retrotransposon gag" evidence="2">
    <location>
        <begin position="66"/>
        <end position="139"/>
    </location>
</feature>